<dbReference type="GeneID" id="25309095"/>
<dbReference type="EMBL" id="KN846974">
    <property type="protein sequence ID" value="KIW77159.1"/>
    <property type="molecule type" value="Genomic_DNA"/>
</dbReference>
<dbReference type="GO" id="GO:0050661">
    <property type="term" value="F:NADP binding"/>
    <property type="evidence" value="ECO:0007669"/>
    <property type="project" value="InterPro"/>
</dbReference>
<dbReference type="SUPFAM" id="SSF51905">
    <property type="entry name" value="FAD/NAD(P)-binding domain"/>
    <property type="match status" value="2"/>
</dbReference>
<dbReference type="Proteomes" id="UP000053029">
    <property type="component" value="Unassembled WGS sequence"/>
</dbReference>
<proteinExistence type="inferred from homology"/>
<dbReference type="Gene3D" id="3.50.50.60">
    <property type="entry name" value="FAD/NAD(P)-binding domain"/>
    <property type="match status" value="2"/>
</dbReference>
<gene>
    <name evidence="6" type="ORF">Z517_09605</name>
</gene>
<name>A0A0D2GXQ7_9EURO</name>
<dbReference type="AlphaFoldDB" id="A0A0D2GXQ7"/>
<dbReference type="Pfam" id="PF00743">
    <property type="entry name" value="FMO-like"/>
    <property type="match status" value="1"/>
</dbReference>
<keyword evidence="7" id="KW-1185">Reference proteome</keyword>
<accession>A0A0D2GXQ7</accession>
<evidence type="ECO:0000256" key="3">
    <source>
        <dbReference type="ARBA" id="ARBA00022630"/>
    </source>
</evidence>
<keyword evidence="4" id="KW-0274">FAD</keyword>
<organism evidence="6 7">
    <name type="scientific">Fonsecaea pedrosoi CBS 271.37</name>
    <dbReference type="NCBI Taxonomy" id="1442368"/>
    <lineage>
        <taxon>Eukaryota</taxon>
        <taxon>Fungi</taxon>
        <taxon>Dikarya</taxon>
        <taxon>Ascomycota</taxon>
        <taxon>Pezizomycotina</taxon>
        <taxon>Eurotiomycetes</taxon>
        <taxon>Chaetothyriomycetidae</taxon>
        <taxon>Chaetothyriales</taxon>
        <taxon>Herpotrichiellaceae</taxon>
        <taxon>Fonsecaea</taxon>
    </lineage>
</organism>
<dbReference type="PANTHER" id="PTHR42877:SF8">
    <property type="entry name" value="MONOOXYGENASE"/>
    <property type="match status" value="1"/>
</dbReference>
<dbReference type="GO" id="GO:0050660">
    <property type="term" value="F:flavin adenine dinucleotide binding"/>
    <property type="evidence" value="ECO:0007669"/>
    <property type="project" value="InterPro"/>
</dbReference>
<comment type="cofactor">
    <cofactor evidence="1">
        <name>FAD</name>
        <dbReference type="ChEBI" id="CHEBI:57692"/>
    </cofactor>
</comment>
<dbReference type="PANTHER" id="PTHR42877">
    <property type="entry name" value="L-ORNITHINE N(5)-MONOOXYGENASE-RELATED"/>
    <property type="match status" value="1"/>
</dbReference>
<dbReference type="InterPro" id="IPR020946">
    <property type="entry name" value="Flavin_mOase-like"/>
</dbReference>
<evidence type="ECO:0000256" key="2">
    <source>
        <dbReference type="ARBA" id="ARBA00010139"/>
    </source>
</evidence>
<evidence type="ECO:0000313" key="6">
    <source>
        <dbReference type="EMBL" id="KIW77159.1"/>
    </source>
</evidence>
<keyword evidence="3" id="KW-0285">Flavoprotein</keyword>
<dbReference type="HOGENOM" id="CLU_006937_6_1_1"/>
<reference evidence="6 7" key="1">
    <citation type="submission" date="2015-01" db="EMBL/GenBank/DDBJ databases">
        <title>The Genome Sequence of Fonsecaea pedrosoi CBS 271.37.</title>
        <authorList>
            <consortium name="The Broad Institute Genomics Platform"/>
            <person name="Cuomo C."/>
            <person name="de Hoog S."/>
            <person name="Gorbushina A."/>
            <person name="Stielow B."/>
            <person name="Teixiera M."/>
            <person name="Abouelleil A."/>
            <person name="Chapman S.B."/>
            <person name="Priest M."/>
            <person name="Young S.K."/>
            <person name="Wortman J."/>
            <person name="Nusbaum C."/>
            <person name="Birren B."/>
        </authorList>
    </citation>
    <scope>NUCLEOTIDE SEQUENCE [LARGE SCALE GENOMIC DNA]</scope>
    <source>
        <strain evidence="6 7">CBS 271.37</strain>
    </source>
</reference>
<keyword evidence="5" id="KW-0560">Oxidoreductase</keyword>
<comment type="similarity">
    <text evidence="2">Belongs to the FAD-binding monooxygenase family.</text>
</comment>
<dbReference type="OrthoDB" id="74360at2759"/>
<dbReference type="RefSeq" id="XP_013280967.1">
    <property type="nucleotide sequence ID" value="XM_013425513.1"/>
</dbReference>
<dbReference type="GO" id="GO:0004499">
    <property type="term" value="F:N,N-dimethylaniline monooxygenase activity"/>
    <property type="evidence" value="ECO:0007669"/>
    <property type="project" value="InterPro"/>
</dbReference>
<protein>
    <submittedName>
        <fullName evidence="6">Unplaced genomic scaffold supercont1.6, whole genome shotgun sequence</fullName>
    </submittedName>
</protein>
<dbReference type="InterPro" id="IPR051209">
    <property type="entry name" value="FAD-bind_Monooxygenase_sf"/>
</dbReference>
<dbReference type="VEuPathDB" id="FungiDB:Z517_09605"/>
<evidence type="ECO:0000256" key="1">
    <source>
        <dbReference type="ARBA" id="ARBA00001974"/>
    </source>
</evidence>
<sequence length="568" mass="65146">MVADPAYHIPDQWLEAERPVRIICAGAGPAGILAAYKVQKDLPNASIVCYEKNPSIGGTWYENRYPGCACDVPAHAYTYPFEPNPEWSSFYAGSPEILEYFKKFTEKYDLNKYIKVNSKVSKAIWDDEKGIYNVTIETKDGPIEDWCHILINATGYLNSWKWPDVKGLNTFKGTLLHSANWDTSIDWKDKRVAILGTGSSAIQMVPQIQKTAKSLVTFMRSETWISPPVAGDILQADKTTSTDKEASKRPEAQYYYTEEEKRRFREDPEALTTYRRNFEIEFNKMFDMFIQGTDAARLAKEFMTEEMKRRIGPGHEELKERMIPKWPVGCRRVTPGDGYLEALVQPNVRYIFDEIEEIVPEGLRDAKGELHEVDIIACATGFNIAFTPSFEIKGAGGVDMHEFFNPEPQVYLGLAAPNFPNYFIINGVRGNWAAGTVLITLEVSVNYIVESVKKIQKENIKSMVVRQECVDQLYQHIDEWHKRSVWNADCKNWYKQNIVGGKLWIWGGSGLHYNKTIQKPRFEDYTYKYRDGNMWAYLGNGFTEAQVNRDSARLGTYMRASDTPFELY</sequence>
<dbReference type="InterPro" id="IPR036188">
    <property type="entry name" value="FAD/NAD-bd_sf"/>
</dbReference>
<evidence type="ECO:0000256" key="5">
    <source>
        <dbReference type="ARBA" id="ARBA00023002"/>
    </source>
</evidence>
<evidence type="ECO:0000256" key="4">
    <source>
        <dbReference type="ARBA" id="ARBA00022827"/>
    </source>
</evidence>
<evidence type="ECO:0000313" key="7">
    <source>
        <dbReference type="Proteomes" id="UP000053029"/>
    </source>
</evidence>